<dbReference type="AlphaFoldDB" id="A0A1X6MP85"/>
<feature type="compositionally biased region" description="Polar residues" evidence="1">
    <location>
        <begin position="294"/>
        <end position="326"/>
    </location>
</feature>
<feature type="region of interest" description="Disordered" evidence="1">
    <location>
        <begin position="190"/>
        <end position="210"/>
    </location>
</feature>
<evidence type="ECO:0000313" key="3">
    <source>
        <dbReference type="Proteomes" id="UP000194127"/>
    </source>
</evidence>
<accession>A0A1X6MP85</accession>
<dbReference type="RefSeq" id="XP_024334830.1">
    <property type="nucleotide sequence ID" value="XM_024481343.1"/>
</dbReference>
<dbReference type="Proteomes" id="UP000194127">
    <property type="component" value="Unassembled WGS sequence"/>
</dbReference>
<feature type="region of interest" description="Disordered" evidence="1">
    <location>
        <begin position="287"/>
        <end position="343"/>
    </location>
</feature>
<evidence type="ECO:0000256" key="1">
    <source>
        <dbReference type="SAM" id="MobiDB-lite"/>
    </source>
</evidence>
<reference evidence="2 3" key="1">
    <citation type="submission" date="2017-04" db="EMBL/GenBank/DDBJ databases">
        <title>Genome Sequence of the Model Brown-Rot Fungus Postia placenta SB12.</title>
        <authorList>
            <consortium name="DOE Joint Genome Institute"/>
            <person name="Gaskell J."/>
            <person name="Kersten P."/>
            <person name="Larrondo L.F."/>
            <person name="Canessa P."/>
            <person name="Martinez D."/>
            <person name="Hibbett D."/>
            <person name="Schmoll M."/>
            <person name="Kubicek C.P."/>
            <person name="Martinez A.T."/>
            <person name="Yadav J."/>
            <person name="Master E."/>
            <person name="Magnuson J.K."/>
            <person name="James T."/>
            <person name="Yaver D."/>
            <person name="Berka R."/>
            <person name="Labutti K."/>
            <person name="Lipzen A."/>
            <person name="Aerts A."/>
            <person name="Barry K."/>
            <person name="Henrissat B."/>
            <person name="Blanchette R."/>
            <person name="Grigoriev I."/>
            <person name="Cullen D."/>
        </authorList>
    </citation>
    <scope>NUCLEOTIDE SEQUENCE [LARGE SCALE GENOMIC DNA]</scope>
    <source>
        <strain evidence="2 3">MAD-698-R-SB12</strain>
    </source>
</reference>
<gene>
    <name evidence="2" type="ORF">POSPLADRAFT_1061122</name>
</gene>
<feature type="region of interest" description="Disordered" evidence="1">
    <location>
        <begin position="65"/>
        <end position="84"/>
    </location>
</feature>
<name>A0A1X6MP85_9APHY</name>
<feature type="region of interest" description="Disordered" evidence="1">
    <location>
        <begin position="223"/>
        <end position="244"/>
    </location>
</feature>
<sequence length="343" mass="37646">MEYYFSSGILESMPDETPIPDENSIEDLNDDDVFNDVPLSDNSIDTMREATTSVQPVSFRYNPLHDLDIDGNPVSRNSDEKRDHAQQYSYAKKLFYTQTKRVKTMFTGATFVGQVQHLHNSVQPAGEHLENLRSNLAARYRKAEETPADIDNKVAKGLYDQFIQTFIAILRKLRRDVMIGDLECKPPSDVRTNISKAPTMPGVSGGRVRQSVATTSLEVVTRRSRSIPANSNAKPKMAGSRTSVDTQPKIIIATAPKASSTLSRTGKGKTAVRGDSGTIAQKSLKSTAVDISAKQKSNPPRATSTKMVKVSKVNTVQQPVATTQGGPVTRAMSRKASEKDTNR</sequence>
<keyword evidence="3" id="KW-1185">Reference proteome</keyword>
<protein>
    <submittedName>
        <fullName evidence="2">Uncharacterized protein</fullName>
    </submittedName>
</protein>
<evidence type="ECO:0000313" key="2">
    <source>
        <dbReference type="EMBL" id="OSX58036.1"/>
    </source>
</evidence>
<dbReference type="EMBL" id="KZ110606">
    <property type="protein sequence ID" value="OSX58036.1"/>
    <property type="molecule type" value="Genomic_DNA"/>
</dbReference>
<dbReference type="GeneID" id="36326293"/>
<proteinExistence type="predicted"/>
<organism evidence="2 3">
    <name type="scientific">Postia placenta MAD-698-R-SB12</name>
    <dbReference type="NCBI Taxonomy" id="670580"/>
    <lineage>
        <taxon>Eukaryota</taxon>
        <taxon>Fungi</taxon>
        <taxon>Dikarya</taxon>
        <taxon>Basidiomycota</taxon>
        <taxon>Agaricomycotina</taxon>
        <taxon>Agaricomycetes</taxon>
        <taxon>Polyporales</taxon>
        <taxon>Adustoporiaceae</taxon>
        <taxon>Rhodonia</taxon>
    </lineage>
</organism>